<keyword evidence="2" id="KW-0805">Transcription regulation</keyword>
<dbReference type="GO" id="GO:0004879">
    <property type="term" value="F:nuclear receptor activity"/>
    <property type="evidence" value="ECO:0007669"/>
    <property type="project" value="InterPro"/>
</dbReference>
<dbReference type="PROSITE" id="PS51843">
    <property type="entry name" value="NR_LBD"/>
    <property type="match status" value="1"/>
</dbReference>
<name>A0A8J2PLQ1_9HEXA</name>
<keyword evidence="4" id="KW-0675">Receptor</keyword>
<proteinExistence type="predicted"/>
<protein>
    <recommendedName>
        <fullName evidence="5">NR LBD domain-containing protein</fullName>
    </recommendedName>
</protein>
<accession>A0A8J2PLQ1</accession>
<dbReference type="GO" id="GO:0000978">
    <property type="term" value="F:RNA polymerase II cis-regulatory region sequence-specific DNA binding"/>
    <property type="evidence" value="ECO:0007669"/>
    <property type="project" value="TreeGrafter"/>
</dbReference>
<dbReference type="InterPro" id="IPR016355">
    <property type="entry name" value="NR5-like"/>
</dbReference>
<dbReference type="GO" id="GO:0090575">
    <property type="term" value="C:RNA polymerase II transcription regulator complex"/>
    <property type="evidence" value="ECO:0007669"/>
    <property type="project" value="TreeGrafter"/>
</dbReference>
<dbReference type="GO" id="GO:0009888">
    <property type="term" value="P:tissue development"/>
    <property type="evidence" value="ECO:0007669"/>
    <property type="project" value="TreeGrafter"/>
</dbReference>
<evidence type="ECO:0000256" key="2">
    <source>
        <dbReference type="ARBA" id="ARBA00023015"/>
    </source>
</evidence>
<dbReference type="AlphaFoldDB" id="A0A8J2PLQ1"/>
<dbReference type="InterPro" id="IPR000536">
    <property type="entry name" value="Nucl_hrmn_rcpt_lig-bd"/>
</dbReference>
<evidence type="ECO:0000256" key="3">
    <source>
        <dbReference type="ARBA" id="ARBA00023163"/>
    </source>
</evidence>
<sequence length="153" mass="17847">MPPLIRDLLTSVDDKEWQNSLYSLLQNQTYNQCEVDLFELLCKVLDQNLFAQVDWARNSIFFKDLKVDDQMKLLQHSWSDMLVLDHIHHRVHNHLPDDAPLPNGQKFDLLALALLGIPSSLDRFNEITMKLQEIKFDVADYICLKFLLLLNPG</sequence>
<dbReference type="EMBL" id="CAJVCH010570691">
    <property type="protein sequence ID" value="CAG7835618.1"/>
    <property type="molecule type" value="Genomic_DNA"/>
</dbReference>
<comment type="subcellular location">
    <subcellularLocation>
        <location evidence="1">Nucleus</location>
    </subcellularLocation>
</comment>
<keyword evidence="7" id="KW-1185">Reference proteome</keyword>
<dbReference type="PANTHER" id="PTHR24086">
    <property type="entry name" value="NUCLEAR RECEPTOR SUBFAMILY 5 GROUP A"/>
    <property type="match status" value="1"/>
</dbReference>
<evidence type="ECO:0000259" key="5">
    <source>
        <dbReference type="PROSITE" id="PS51843"/>
    </source>
</evidence>
<dbReference type="OrthoDB" id="6355676at2759"/>
<dbReference type="GO" id="GO:0009755">
    <property type="term" value="P:hormone-mediated signaling pathway"/>
    <property type="evidence" value="ECO:0007669"/>
    <property type="project" value="TreeGrafter"/>
</dbReference>
<evidence type="ECO:0000256" key="1">
    <source>
        <dbReference type="ARBA" id="ARBA00004123"/>
    </source>
</evidence>
<dbReference type="Pfam" id="PF00104">
    <property type="entry name" value="Hormone_recep"/>
    <property type="match status" value="1"/>
</dbReference>
<organism evidence="6 7">
    <name type="scientific">Allacma fusca</name>
    <dbReference type="NCBI Taxonomy" id="39272"/>
    <lineage>
        <taxon>Eukaryota</taxon>
        <taxon>Metazoa</taxon>
        <taxon>Ecdysozoa</taxon>
        <taxon>Arthropoda</taxon>
        <taxon>Hexapoda</taxon>
        <taxon>Collembola</taxon>
        <taxon>Symphypleona</taxon>
        <taxon>Sminthuridae</taxon>
        <taxon>Allacma</taxon>
    </lineage>
</organism>
<gene>
    <name evidence="6" type="ORF">AFUS01_LOCUS44963</name>
</gene>
<reference evidence="6" key="1">
    <citation type="submission" date="2021-06" db="EMBL/GenBank/DDBJ databases">
        <authorList>
            <person name="Hodson N. C."/>
            <person name="Mongue J. A."/>
            <person name="Jaron S. K."/>
        </authorList>
    </citation>
    <scope>NUCLEOTIDE SEQUENCE</scope>
</reference>
<dbReference type="Proteomes" id="UP000708208">
    <property type="component" value="Unassembled WGS sequence"/>
</dbReference>
<dbReference type="PANTHER" id="PTHR24086:SF15">
    <property type="entry name" value="NUCLEAR HORMONE RECEPTOR FTZ-F1"/>
    <property type="match status" value="1"/>
</dbReference>
<evidence type="ECO:0000313" key="7">
    <source>
        <dbReference type="Proteomes" id="UP000708208"/>
    </source>
</evidence>
<feature type="domain" description="NR LBD" evidence="5">
    <location>
        <begin position="1"/>
        <end position="153"/>
    </location>
</feature>
<keyword evidence="3" id="KW-0804">Transcription</keyword>
<comment type="caution">
    <text evidence="6">The sequence shown here is derived from an EMBL/GenBank/DDBJ whole genome shotgun (WGS) entry which is preliminary data.</text>
</comment>
<evidence type="ECO:0000256" key="4">
    <source>
        <dbReference type="ARBA" id="ARBA00023170"/>
    </source>
</evidence>
<evidence type="ECO:0000313" key="6">
    <source>
        <dbReference type="EMBL" id="CAG7835618.1"/>
    </source>
</evidence>